<dbReference type="SMART" id="SM00530">
    <property type="entry name" value="HTH_XRE"/>
    <property type="match status" value="1"/>
</dbReference>
<evidence type="ECO:0000256" key="2">
    <source>
        <dbReference type="ARBA" id="ARBA00023125"/>
    </source>
</evidence>
<dbReference type="PANTHER" id="PTHR36511">
    <property type="entry name" value="MERR FAMILY BACTERIAL REGULATORY PROTEIN"/>
    <property type="match status" value="1"/>
</dbReference>
<comment type="caution">
    <text evidence="5">The sequence shown here is derived from an EMBL/GenBank/DDBJ whole genome shotgun (WGS) entry which is preliminary data.</text>
</comment>
<evidence type="ECO:0000256" key="1">
    <source>
        <dbReference type="ARBA" id="ARBA00023015"/>
    </source>
</evidence>
<dbReference type="PROSITE" id="PS50943">
    <property type="entry name" value="HTH_CROC1"/>
    <property type="match status" value="1"/>
</dbReference>
<dbReference type="InterPro" id="IPR052359">
    <property type="entry name" value="HTH-type_reg/antitoxin"/>
</dbReference>
<gene>
    <name evidence="5" type="ORF">DES37_12154</name>
</gene>
<evidence type="ECO:0000259" key="4">
    <source>
        <dbReference type="PROSITE" id="PS50943"/>
    </source>
</evidence>
<protein>
    <submittedName>
        <fullName evidence="5">Putative transcriptional regulator</fullName>
    </submittedName>
</protein>
<dbReference type="Pfam" id="PF01381">
    <property type="entry name" value="HTH_3"/>
    <property type="match status" value="1"/>
</dbReference>
<evidence type="ECO:0000313" key="5">
    <source>
        <dbReference type="EMBL" id="PWW01318.1"/>
    </source>
</evidence>
<dbReference type="EMBL" id="QGTS01000021">
    <property type="protein sequence ID" value="PWW01318.1"/>
    <property type="molecule type" value="Genomic_DNA"/>
</dbReference>
<sequence length="109" mass="12243">MVDHLKDLQEMAHDMLPHGGISEDTVGYIDSRVRLREFRERLPVITEMNGDAIRTLRSRYHLSQAMLAELVNMSVVTVSKWERGEKKPNGAALRVLNVLSVKGPGVFTG</sequence>
<dbReference type="GO" id="GO:0003677">
    <property type="term" value="F:DNA binding"/>
    <property type="evidence" value="ECO:0007669"/>
    <property type="project" value="UniProtKB-KW"/>
</dbReference>
<reference evidence="5 6" key="1">
    <citation type="submission" date="2018-05" db="EMBL/GenBank/DDBJ databases">
        <title>Genomic Encyclopedia of Type Strains, Phase IV (KMG-IV): sequencing the most valuable type-strain genomes for metagenomic binning, comparative biology and taxonomic classification.</title>
        <authorList>
            <person name="Goeker M."/>
        </authorList>
    </citation>
    <scope>NUCLEOTIDE SEQUENCE [LARGE SCALE GENOMIC DNA]</scope>
    <source>
        <strain evidence="5 6">DSM 19579</strain>
    </source>
</reference>
<evidence type="ECO:0000313" key="6">
    <source>
        <dbReference type="Proteomes" id="UP000246744"/>
    </source>
</evidence>
<keyword evidence="2" id="KW-0238">DNA-binding</keyword>
<name>A0A317PMN6_9ENTR</name>
<dbReference type="InterPro" id="IPR010982">
    <property type="entry name" value="Lambda_DNA-bd_dom_sf"/>
</dbReference>
<dbReference type="OrthoDB" id="9799384at2"/>
<dbReference type="CDD" id="cd00093">
    <property type="entry name" value="HTH_XRE"/>
    <property type="match status" value="1"/>
</dbReference>
<accession>A0A317PMN6</accession>
<keyword evidence="3" id="KW-0804">Transcription</keyword>
<dbReference type="SUPFAM" id="SSF47413">
    <property type="entry name" value="lambda repressor-like DNA-binding domains"/>
    <property type="match status" value="1"/>
</dbReference>
<feature type="domain" description="HTH cro/C1-type" evidence="4">
    <location>
        <begin position="53"/>
        <end position="106"/>
    </location>
</feature>
<proteinExistence type="predicted"/>
<dbReference type="PANTHER" id="PTHR36511:SF3">
    <property type="entry name" value="ANTITOXIN HIGA-2"/>
    <property type="match status" value="1"/>
</dbReference>
<dbReference type="Proteomes" id="UP000246744">
    <property type="component" value="Unassembled WGS sequence"/>
</dbReference>
<keyword evidence="1" id="KW-0805">Transcription regulation</keyword>
<dbReference type="AlphaFoldDB" id="A0A317PMN6"/>
<dbReference type="Gene3D" id="1.10.260.40">
    <property type="entry name" value="lambda repressor-like DNA-binding domains"/>
    <property type="match status" value="1"/>
</dbReference>
<keyword evidence="6" id="KW-1185">Reference proteome</keyword>
<organism evidence="5 6">
    <name type="scientific">Mangrovibacter plantisponsor</name>
    <dbReference type="NCBI Taxonomy" id="451513"/>
    <lineage>
        <taxon>Bacteria</taxon>
        <taxon>Pseudomonadati</taxon>
        <taxon>Pseudomonadota</taxon>
        <taxon>Gammaproteobacteria</taxon>
        <taxon>Enterobacterales</taxon>
        <taxon>Enterobacteriaceae</taxon>
        <taxon>Mangrovibacter</taxon>
    </lineage>
</organism>
<dbReference type="RefSeq" id="WP_036110332.1">
    <property type="nucleotide sequence ID" value="NZ_QGTS01000021.1"/>
</dbReference>
<evidence type="ECO:0000256" key="3">
    <source>
        <dbReference type="ARBA" id="ARBA00023163"/>
    </source>
</evidence>
<dbReference type="InterPro" id="IPR001387">
    <property type="entry name" value="Cro/C1-type_HTH"/>
</dbReference>